<proteinExistence type="predicted"/>
<dbReference type="EMBL" id="CADCUU010000441">
    <property type="protein sequence ID" value="CAA9431784.1"/>
    <property type="molecule type" value="Genomic_DNA"/>
</dbReference>
<gene>
    <name evidence="1" type="ORF">AVDCRST_MAG15-3119</name>
</gene>
<feature type="non-terminal residue" evidence="1">
    <location>
        <position position="1"/>
    </location>
</feature>
<feature type="non-terminal residue" evidence="1">
    <location>
        <position position="46"/>
    </location>
</feature>
<organism evidence="1">
    <name type="scientific">uncultured Rubellimicrobium sp</name>
    <dbReference type="NCBI Taxonomy" id="543078"/>
    <lineage>
        <taxon>Bacteria</taxon>
        <taxon>Pseudomonadati</taxon>
        <taxon>Pseudomonadota</taxon>
        <taxon>Alphaproteobacteria</taxon>
        <taxon>Rhodobacterales</taxon>
        <taxon>Roseobacteraceae</taxon>
        <taxon>Rubellimicrobium</taxon>
        <taxon>environmental samples</taxon>
    </lineage>
</organism>
<sequence>CSLLSKFPETVFWLSKSPIRPPLATPWTLKARLADLSTSLSATPAR</sequence>
<reference evidence="1" key="1">
    <citation type="submission" date="2020-02" db="EMBL/GenBank/DDBJ databases">
        <authorList>
            <person name="Meier V. D."/>
        </authorList>
    </citation>
    <scope>NUCLEOTIDE SEQUENCE</scope>
    <source>
        <strain evidence="1">AVDCRST_MAG15</strain>
    </source>
</reference>
<name>A0A6J4Q4K2_9RHOB</name>
<dbReference type="AlphaFoldDB" id="A0A6J4Q4K2"/>
<evidence type="ECO:0000313" key="1">
    <source>
        <dbReference type="EMBL" id="CAA9431784.1"/>
    </source>
</evidence>
<protein>
    <submittedName>
        <fullName evidence="1">Uncharacterized protein</fullName>
    </submittedName>
</protein>
<accession>A0A6J4Q4K2</accession>